<dbReference type="PANTHER" id="PTHR42101">
    <property type="entry name" value="CHROMOSOME 16, WHOLE GENOME SHOTGUN SEQUENCE"/>
    <property type="match status" value="1"/>
</dbReference>
<feature type="region of interest" description="Disordered" evidence="1">
    <location>
        <begin position="1"/>
        <end position="73"/>
    </location>
</feature>
<keyword evidence="4" id="KW-1185">Reference proteome</keyword>
<feature type="transmembrane region" description="Helical" evidence="2">
    <location>
        <begin position="415"/>
        <end position="441"/>
    </location>
</feature>
<evidence type="ECO:0000313" key="3">
    <source>
        <dbReference type="EMBL" id="KAL1410541.1"/>
    </source>
</evidence>
<feature type="compositionally biased region" description="Low complexity" evidence="1">
    <location>
        <begin position="31"/>
        <end position="44"/>
    </location>
</feature>
<evidence type="ECO:0000313" key="4">
    <source>
        <dbReference type="Proteomes" id="UP001565368"/>
    </source>
</evidence>
<feature type="transmembrane region" description="Helical" evidence="2">
    <location>
        <begin position="375"/>
        <end position="395"/>
    </location>
</feature>
<comment type="caution">
    <text evidence="3">The sequence shown here is derived from an EMBL/GenBank/DDBJ whole genome shotgun (WGS) entry which is preliminary data.</text>
</comment>
<dbReference type="InterPro" id="IPR010640">
    <property type="entry name" value="Low_temperature_requirement_A"/>
</dbReference>
<accession>A0ABR3Q7A8</accession>
<organism evidence="3 4">
    <name type="scientific">Vanrija albida</name>
    <dbReference type="NCBI Taxonomy" id="181172"/>
    <lineage>
        <taxon>Eukaryota</taxon>
        <taxon>Fungi</taxon>
        <taxon>Dikarya</taxon>
        <taxon>Basidiomycota</taxon>
        <taxon>Agaricomycotina</taxon>
        <taxon>Tremellomycetes</taxon>
        <taxon>Trichosporonales</taxon>
        <taxon>Trichosporonaceae</taxon>
        <taxon>Vanrija</taxon>
    </lineage>
</organism>
<keyword evidence="2" id="KW-0472">Membrane</keyword>
<dbReference type="PANTHER" id="PTHR42101:SF1">
    <property type="entry name" value="LOW TEMPERATURE REQUIREMENT A"/>
    <property type="match status" value="1"/>
</dbReference>
<evidence type="ECO:0008006" key="5">
    <source>
        <dbReference type="Google" id="ProtNLM"/>
    </source>
</evidence>
<evidence type="ECO:0000256" key="1">
    <source>
        <dbReference type="SAM" id="MobiDB-lite"/>
    </source>
</evidence>
<sequence length="692" mass="75776">MQATSPKSPTSELSPIPESCAARGPGASEKPAAAAPDFSDPFTPTSENGSGNGDAASTVRHRARQTSINPPEYRPRRVYTRRSIEGIGTDTAPDRYPKPVKRLPFRRRLALTSDGCELKAEDRATEYLSLFYDLVFVAVLSTFTSTHDLRTPSGIPVFFSYYTVLVWIWTSQIHYDTRYEAEDFFHRTAKVFQIILFVYIGASGGGWDIGSIRRKPLDHATVGVGEARAVLADANSARAVESFTTVGIAFAVTRFILAVQYCFAIGPARAVGLPTLPPIASVASQLLSCSLAIVAVVIPASSAVRARVKPAMFYLGIAEEVIVWATLQMYTRGWTPVDEVTRRYGSFTLIILGEGFVALTIAFNRAIDGLNIRDYSVYGQVFLVILIMYHLWSFLFSNFRSTDAINPYRTLVWEFVHFPLHFALLLLMASLTNMIVATTFFDAIDMATEYFETIKNATLNHSHLSAKVVETMMVFLIRIEPGLGVDLDNVLEFVEKDNATSSVAEVMEMQLFGRMLKFTATKVNAKLSDNVSAELAVLQSLKPEDGTNHTVLNESVQLAGKALQGLADDAASGALWLFPIAGLTLILTAVRSMVRYRFTGKAGYLVHGLPILAGTVLALLGLLGIGNKELYLVASDASNFIHNAHVNPLYELFGVWAILIVAAIYTAVNLGSMAALGIVHYFRGDVFHSSDN</sequence>
<feature type="transmembrane region" description="Helical" evidence="2">
    <location>
        <begin position="127"/>
        <end position="147"/>
    </location>
</feature>
<dbReference type="GeneID" id="95985597"/>
<feature type="transmembrane region" description="Helical" evidence="2">
    <location>
        <begin position="153"/>
        <end position="170"/>
    </location>
</feature>
<feature type="transmembrane region" description="Helical" evidence="2">
    <location>
        <begin position="570"/>
        <end position="590"/>
    </location>
</feature>
<keyword evidence="2" id="KW-0812">Transmembrane</keyword>
<dbReference type="EMBL" id="JBBXJM010000003">
    <property type="protein sequence ID" value="KAL1410541.1"/>
    <property type="molecule type" value="Genomic_DNA"/>
</dbReference>
<feature type="compositionally biased region" description="Polar residues" evidence="1">
    <location>
        <begin position="1"/>
        <end position="13"/>
    </location>
</feature>
<feature type="transmembrane region" description="Helical" evidence="2">
    <location>
        <begin position="343"/>
        <end position="363"/>
    </location>
</feature>
<reference evidence="3 4" key="1">
    <citation type="submission" date="2023-08" db="EMBL/GenBank/DDBJ databases">
        <title>Annotated Genome Sequence of Vanrija albida AlHP1.</title>
        <authorList>
            <person name="Herzog R."/>
        </authorList>
    </citation>
    <scope>NUCLEOTIDE SEQUENCE [LARGE SCALE GENOMIC DNA]</scope>
    <source>
        <strain evidence="3 4">AlHP1</strain>
    </source>
</reference>
<name>A0ABR3Q7A8_9TREE</name>
<protein>
    <recommendedName>
        <fullName evidence="5">Low temperature requirement protein A</fullName>
    </recommendedName>
</protein>
<keyword evidence="2" id="KW-1133">Transmembrane helix</keyword>
<dbReference type="Proteomes" id="UP001565368">
    <property type="component" value="Unassembled WGS sequence"/>
</dbReference>
<feature type="transmembrane region" description="Helical" evidence="2">
    <location>
        <begin position="602"/>
        <end position="625"/>
    </location>
</feature>
<dbReference type="Pfam" id="PF06772">
    <property type="entry name" value="LtrA"/>
    <property type="match status" value="1"/>
</dbReference>
<dbReference type="RefSeq" id="XP_069210485.1">
    <property type="nucleotide sequence ID" value="XM_069353067.1"/>
</dbReference>
<feature type="transmembrane region" description="Helical" evidence="2">
    <location>
        <begin position="279"/>
        <end position="300"/>
    </location>
</feature>
<proteinExistence type="predicted"/>
<feature type="transmembrane region" description="Helical" evidence="2">
    <location>
        <begin position="653"/>
        <end position="682"/>
    </location>
</feature>
<gene>
    <name evidence="3" type="ORF">Q8F55_004554</name>
</gene>
<evidence type="ECO:0000256" key="2">
    <source>
        <dbReference type="SAM" id="Phobius"/>
    </source>
</evidence>